<reference evidence="2" key="1">
    <citation type="submission" date="2019-04" db="EMBL/GenBank/DDBJ databases">
        <authorList>
            <person name="Alioto T."/>
            <person name="Alioto T."/>
        </authorList>
    </citation>
    <scope>NUCLEOTIDE SEQUENCE [LARGE SCALE GENOMIC DNA]</scope>
</reference>
<organism evidence="2 3">
    <name type="scientific">Marmota monax</name>
    <name type="common">Woodchuck</name>
    <dbReference type="NCBI Taxonomy" id="9995"/>
    <lineage>
        <taxon>Eukaryota</taxon>
        <taxon>Metazoa</taxon>
        <taxon>Chordata</taxon>
        <taxon>Craniata</taxon>
        <taxon>Vertebrata</taxon>
        <taxon>Euteleostomi</taxon>
        <taxon>Mammalia</taxon>
        <taxon>Eutheria</taxon>
        <taxon>Euarchontoglires</taxon>
        <taxon>Glires</taxon>
        <taxon>Rodentia</taxon>
        <taxon>Sciuromorpha</taxon>
        <taxon>Sciuridae</taxon>
        <taxon>Xerinae</taxon>
        <taxon>Marmotini</taxon>
        <taxon>Marmota</taxon>
    </lineage>
</organism>
<evidence type="ECO:0000313" key="3">
    <source>
        <dbReference type="Proteomes" id="UP000335636"/>
    </source>
</evidence>
<sequence length="53" mass="5833">YKVGSVKAGAPEHTHQQKPVSDPCTWDSVGPSILLSDYFYRSPPGLQNQGLFQ</sequence>
<proteinExistence type="predicted"/>
<feature type="non-terminal residue" evidence="2">
    <location>
        <position position="1"/>
    </location>
</feature>
<dbReference type="AlphaFoldDB" id="A0A5E4C3S8"/>
<feature type="non-terminal residue" evidence="2">
    <location>
        <position position="53"/>
    </location>
</feature>
<evidence type="ECO:0000313" key="2">
    <source>
        <dbReference type="EMBL" id="VTJ75930.1"/>
    </source>
</evidence>
<comment type="caution">
    <text evidence="2">The sequence shown here is derived from an EMBL/GenBank/DDBJ whole genome shotgun (WGS) entry which is preliminary data.</text>
</comment>
<evidence type="ECO:0000256" key="1">
    <source>
        <dbReference type="SAM" id="MobiDB-lite"/>
    </source>
</evidence>
<feature type="region of interest" description="Disordered" evidence="1">
    <location>
        <begin position="1"/>
        <end position="24"/>
    </location>
</feature>
<dbReference type="Proteomes" id="UP000335636">
    <property type="component" value="Unassembled WGS sequence"/>
</dbReference>
<gene>
    <name evidence="2" type="ORF">MONAX_5E030291</name>
</gene>
<protein>
    <submittedName>
        <fullName evidence="2">Uncharacterized protein</fullName>
    </submittedName>
</protein>
<dbReference type="EMBL" id="CABDUW010000840">
    <property type="protein sequence ID" value="VTJ75930.1"/>
    <property type="molecule type" value="Genomic_DNA"/>
</dbReference>
<accession>A0A5E4C3S8</accession>
<keyword evidence="3" id="KW-1185">Reference proteome</keyword>
<name>A0A5E4C3S8_MARMO</name>